<keyword evidence="3" id="KW-1185">Reference proteome</keyword>
<evidence type="ECO:0000313" key="2">
    <source>
        <dbReference type="EnsemblProtists" id="EOD11309"/>
    </source>
</evidence>
<dbReference type="AlphaFoldDB" id="A0A0D3IJ74"/>
<dbReference type="RefSeq" id="XP_005763738.1">
    <property type="nucleotide sequence ID" value="XM_005763681.1"/>
</dbReference>
<dbReference type="KEGG" id="ehx:EMIHUDRAFT_104739"/>
<dbReference type="InterPro" id="IPR006598">
    <property type="entry name" value="CAP10"/>
</dbReference>
<dbReference type="EnsemblProtists" id="EOD11309">
    <property type="protein sequence ID" value="EOD11309"/>
    <property type="gene ID" value="EMIHUDRAFT_104739"/>
</dbReference>
<reference evidence="2" key="2">
    <citation type="submission" date="2024-10" db="UniProtKB">
        <authorList>
            <consortium name="EnsemblProtists"/>
        </authorList>
    </citation>
    <scope>IDENTIFICATION</scope>
</reference>
<protein>
    <recommendedName>
        <fullName evidence="1">Glycosyl transferase CAP10 domain-containing protein</fullName>
    </recommendedName>
</protein>
<evidence type="ECO:0000313" key="3">
    <source>
        <dbReference type="Proteomes" id="UP000013827"/>
    </source>
</evidence>
<name>A0A0D3IJ74_EMIH1</name>
<reference evidence="3" key="1">
    <citation type="journal article" date="2013" name="Nature">
        <title>Pan genome of the phytoplankton Emiliania underpins its global distribution.</title>
        <authorList>
            <person name="Read B.A."/>
            <person name="Kegel J."/>
            <person name="Klute M.J."/>
            <person name="Kuo A."/>
            <person name="Lefebvre S.C."/>
            <person name="Maumus F."/>
            <person name="Mayer C."/>
            <person name="Miller J."/>
            <person name="Monier A."/>
            <person name="Salamov A."/>
            <person name="Young J."/>
            <person name="Aguilar M."/>
            <person name="Claverie J.M."/>
            <person name="Frickenhaus S."/>
            <person name="Gonzalez K."/>
            <person name="Herman E.K."/>
            <person name="Lin Y.C."/>
            <person name="Napier J."/>
            <person name="Ogata H."/>
            <person name="Sarno A.F."/>
            <person name="Shmutz J."/>
            <person name="Schroeder D."/>
            <person name="de Vargas C."/>
            <person name="Verret F."/>
            <person name="von Dassow P."/>
            <person name="Valentin K."/>
            <person name="Van de Peer Y."/>
            <person name="Wheeler G."/>
            <person name="Dacks J.B."/>
            <person name="Delwiche C.F."/>
            <person name="Dyhrman S.T."/>
            <person name="Glockner G."/>
            <person name="John U."/>
            <person name="Richards T."/>
            <person name="Worden A.Z."/>
            <person name="Zhang X."/>
            <person name="Grigoriev I.V."/>
            <person name="Allen A.E."/>
            <person name="Bidle K."/>
            <person name="Borodovsky M."/>
            <person name="Bowler C."/>
            <person name="Brownlee C."/>
            <person name="Cock J.M."/>
            <person name="Elias M."/>
            <person name="Gladyshev V.N."/>
            <person name="Groth M."/>
            <person name="Guda C."/>
            <person name="Hadaegh A."/>
            <person name="Iglesias-Rodriguez M.D."/>
            <person name="Jenkins J."/>
            <person name="Jones B.M."/>
            <person name="Lawson T."/>
            <person name="Leese F."/>
            <person name="Lindquist E."/>
            <person name="Lobanov A."/>
            <person name="Lomsadze A."/>
            <person name="Malik S.B."/>
            <person name="Marsh M.E."/>
            <person name="Mackinder L."/>
            <person name="Mock T."/>
            <person name="Mueller-Roeber B."/>
            <person name="Pagarete A."/>
            <person name="Parker M."/>
            <person name="Probert I."/>
            <person name="Quesneville H."/>
            <person name="Raines C."/>
            <person name="Rensing S.A."/>
            <person name="Riano-Pachon D.M."/>
            <person name="Richier S."/>
            <person name="Rokitta S."/>
            <person name="Shiraiwa Y."/>
            <person name="Soanes D.M."/>
            <person name="van der Giezen M."/>
            <person name="Wahlund T.M."/>
            <person name="Williams B."/>
            <person name="Wilson W."/>
            <person name="Wolfe G."/>
            <person name="Wurch L.L."/>
        </authorList>
    </citation>
    <scope>NUCLEOTIDE SEQUENCE</scope>
</reference>
<dbReference type="GeneID" id="17257447"/>
<dbReference type="eggNOG" id="KOG2458">
    <property type="taxonomic scope" value="Eukaryota"/>
</dbReference>
<dbReference type="Proteomes" id="UP000013827">
    <property type="component" value="Unassembled WGS sequence"/>
</dbReference>
<evidence type="ECO:0000259" key="1">
    <source>
        <dbReference type="SMART" id="SM00672"/>
    </source>
</evidence>
<proteinExistence type="predicted"/>
<accession>A0A0D3IJ74</accession>
<dbReference type="InterPro" id="IPR051091">
    <property type="entry name" value="O-Glucosyltr/Glycosyltrsf_90"/>
</dbReference>
<dbReference type="Pfam" id="PF05686">
    <property type="entry name" value="Glyco_transf_90"/>
    <property type="match status" value="1"/>
</dbReference>
<dbReference type="HOGENOM" id="CLU_049680_0_0_1"/>
<dbReference type="PANTHER" id="PTHR12203">
    <property type="entry name" value="KDEL LYS-ASP-GLU-LEU CONTAINING - RELATED"/>
    <property type="match status" value="1"/>
</dbReference>
<feature type="domain" description="Glycosyl transferase CAP10" evidence="1">
    <location>
        <begin position="195"/>
        <end position="465"/>
    </location>
</feature>
<dbReference type="PaxDb" id="2903-EOD11309"/>
<sequence>MADTSMKQPLIDETGNPEGYINLAEYDATMMEWPGIAIANIYTGAACDVNALTTAVQNVVAKHPIDPGLADGAAAQYAESLSRLFATPSDMEERCNALHPWIMPSVERRFEFHHNWAMETMRAGPRQRTFDLLNESFAAHGPAEKKFKGLASLYYNGSTPTALLLWAGGAKSMEGLAAPALAAMARHQADLLPRLSEPVHLFWTMLDFPILGRRRERRNKHRLPHFTMCGQRTQAEIPVPDFTFHSYGKLSGREPNTSWAAISRRLRQGAEGRQAWRLRQRRLTFRGTVSGSRVRRALVPNLVACARNETAVPLDVQDTCCGARKRAYRLNLTEQCRSRYLLHLEGNAYSASLKYKLACGSLVLLIDSSCEEFYYPALQAHKTHVPIRLSKIWSKNEDLITRDFRTKLLPDLRAKLAYYESAEGEAAAARIAAAGQRFAAEQLGQGAISCYWYAVLRHSLLLQHAQHPGGQHATPESRAEHEADVAAFMGSMRYNIKLEYTEAGGFRVTPLCHRNEGGSSESGVTCYKYRRNDWRRR</sequence>
<dbReference type="SMART" id="SM00672">
    <property type="entry name" value="CAP10"/>
    <property type="match status" value="1"/>
</dbReference>
<organism evidence="2 3">
    <name type="scientific">Emiliania huxleyi (strain CCMP1516)</name>
    <dbReference type="NCBI Taxonomy" id="280463"/>
    <lineage>
        <taxon>Eukaryota</taxon>
        <taxon>Haptista</taxon>
        <taxon>Haptophyta</taxon>
        <taxon>Prymnesiophyceae</taxon>
        <taxon>Isochrysidales</taxon>
        <taxon>Noelaerhabdaceae</taxon>
        <taxon>Emiliania</taxon>
    </lineage>
</organism>